<accession>A0A1G7SMT3</accession>
<gene>
    <name evidence="2" type="ORF">SAMN04487974_101606</name>
</gene>
<keyword evidence="3" id="KW-1185">Reference proteome</keyword>
<keyword evidence="1" id="KW-0732">Signal</keyword>
<dbReference type="EMBL" id="FNCS01000001">
    <property type="protein sequence ID" value="SDG24288.1"/>
    <property type="molecule type" value="Genomic_DNA"/>
</dbReference>
<evidence type="ECO:0000313" key="3">
    <source>
        <dbReference type="Proteomes" id="UP000199495"/>
    </source>
</evidence>
<dbReference type="AlphaFoldDB" id="A0A1G7SMT3"/>
<dbReference type="RefSeq" id="WP_176762477.1">
    <property type="nucleotide sequence ID" value="NZ_FNCS01000001.1"/>
</dbReference>
<dbReference type="STRING" id="440168.SAMN04487974_101606"/>
<evidence type="ECO:0000256" key="1">
    <source>
        <dbReference type="SAM" id="SignalP"/>
    </source>
</evidence>
<dbReference type="Proteomes" id="UP000199495">
    <property type="component" value="Unassembled WGS sequence"/>
</dbReference>
<feature type="chain" id="PRO_5011609026" evidence="1">
    <location>
        <begin position="25"/>
        <end position="239"/>
    </location>
</feature>
<name>A0A1G7SMT3_9HYPH</name>
<feature type="signal peptide" evidence="1">
    <location>
        <begin position="1"/>
        <end position="24"/>
    </location>
</feature>
<evidence type="ECO:0000313" key="2">
    <source>
        <dbReference type="EMBL" id="SDG24288.1"/>
    </source>
</evidence>
<sequence length="239" mass="26248">MALRDLVRPVLASLALGLALPAFAGDSAEFDAIGYSQDHRYFAFEQFGIQDGSGFAYADLFVIDLETDSFTAGSPFRVRVDEDSSNVADARALVHEEAETALDEFDISTPARPIALRGDGELGDDGLSITYGIPSYGLAQVEGEYALSLDIFRAPSNQDCEIFEGDPMGFAMYRDSDTEIYRDERVPTSRRCVITYKFYGIFTPFGSWDNAASVAVLSVWSHGFEGPDRRFLAVPVGER</sequence>
<protein>
    <submittedName>
        <fullName evidence="2">Predicted secreted protein</fullName>
    </submittedName>
</protein>
<reference evidence="2 3" key="1">
    <citation type="submission" date="2016-10" db="EMBL/GenBank/DDBJ databases">
        <authorList>
            <person name="de Groot N.N."/>
        </authorList>
    </citation>
    <scope>NUCLEOTIDE SEQUENCE [LARGE SCALE GENOMIC DNA]</scope>
    <source>
        <strain evidence="2 3">CGMCC 1.10267</strain>
    </source>
</reference>
<proteinExistence type="predicted"/>
<dbReference type="InterPro" id="IPR018725">
    <property type="entry name" value="DUF2259_secreted"/>
</dbReference>
<dbReference type="Pfam" id="PF10016">
    <property type="entry name" value="DUF2259"/>
    <property type="match status" value="1"/>
</dbReference>
<organism evidence="2 3">
    <name type="scientific">Pelagibacterium luteolum</name>
    <dbReference type="NCBI Taxonomy" id="440168"/>
    <lineage>
        <taxon>Bacteria</taxon>
        <taxon>Pseudomonadati</taxon>
        <taxon>Pseudomonadota</taxon>
        <taxon>Alphaproteobacteria</taxon>
        <taxon>Hyphomicrobiales</taxon>
        <taxon>Devosiaceae</taxon>
        <taxon>Pelagibacterium</taxon>
    </lineage>
</organism>